<dbReference type="InterPro" id="IPR001878">
    <property type="entry name" value="Znf_CCHC"/>
</dbReference>
<protein>
    <recommendedName>
        <fullName evidence="3">CCHC-type domain-containing protein</fullName>
    </recommendedName>
</protein>
<sequence>MKADSSGESQWHVGEDNTVKETGVGTKRSCPVLDSIVASKPPSTTGDVEDFEEEGEIVEESDSDHDINETVLGGPHIRLTKEEKRRIRRLWRNTLIVKLLGREISYTYLCNRVKQLWSLGPWIIADHYLTIRRWSPDFCSEDASIDSVSAWIRLSGRWQRIEYQGLRLLCFHCGEFGHNVENCPVKKKEAEGFTEDEALNLSKLDKILEKDYESSKYGPWMHAKKSYRRSVASRMDGGQKSKFKTDNHERSYKCAPCSGSRFFVLEEDNNDQDDVEIVPNTMEQKSFAPIVPNTKNTVMGVKERTNLKKSVQDSPQISNGEPISSRSKGKAVVSGAAGSKYTWWIKRDGQEFIRERLDGAVVNEAWCDIFPYTQVVNLPRIHSNHHPLLVKRSNISPDRQASKNFRFENAWLSHPSFADFIKQN</sequence>
<dbReference type="AlphaFoldDB" id="A0A061F040"/>
<dbReference type="HOGENOM" id="CLU_647964_0_0_1"/>
<accession>A0A061F040</accession>
<evidence type="ECO:0000313" key="4">
    <source>
        <dbReference type="EMBL" id="EOY10263.1"/>
    </source>
</evidence>
<evidence type="ECO:0000256" key="2">
    <source>
        <dbReference type="SAM" id="MobiDB-lite"/>
    </source>
</evidence>
<evidence type="ECO:0000256" key="1">
    <source>
        <dbReference type="PROSITE-ProRule" id="PRU00047"/>
    </source>
</evidence>
<keyword evidence="1" id="KW-0863">Zinc-finger</keyword>
<dbReference type="GO" id="GO:0003676">
    <property type="term" value="F:nucleic acid binding"/>
    <property type="evidence" value="ECO:0007669"/>
    <property type="project" value="InterPro"/>
</dbReference>
<feature type="region of interest" description="Disordered" evidence="2">
    <location>
        <begin position="1"/>
        <end position="26"/>
    </location>
</feature>
<dbReference type="Gramene" id="EOY10263">
    <property type="protein sequence ID" value="EOY10263"/>
    <property type="gene ID" value="TCM_025636"/>
</dbReference>
<dbReference type="eggNOG" id="ENOG502SX76">
    <property type="taxonomic scope" value="Eukaryota"/>
</dbReference>
<evidence type="ECO:0000313" key="5">
    <source>
        <dbReference type="Proteomes" id="UP000026915"/>
    </source>
</evidence>
<dbReference type="PROSITE" id="PS50158">
    <property type="entry name" value="ZF_CCHC"/>
    <property type="match status" value="1"/>
</dbReference>
<organism evidence="4 5">
    <name type="scientific">Theobroma cacao</name>
    <name type="common">Cacao</name>
    <name type="synonym">Cocoa</name>
    <dbReference type="NCBI Taxonomy" id="3641"/>
    <lineage>
        <taxon>Eukaryota</taxon>
        <taxon>Viridiplantae</taxon>
        <taxon>Streptophyta</taxon>
        <taxon>Embryophyta</taxon>
        <taxon>Tracheophyta</taxon>
        <taxon>Spermatophyta</taxon>
        <taxon>Magnoliopsida</taxon>
        <taxon>eudicotyledons</taxon>
        <taxon>Gunneridae</taxon>
        <taxon>Pentapetalae</taxon>
        <taxon>rosids</taxon>
        <taxon>malvids</taxon>
        <taxon>Malvales</taxon>
        <taxon>Malvaceae</taxon>
        <taxon>Byttnerioideae</taxon>
        <taxon>Theobroma</taxon>
    </lineage>
</organism>
<dbReference type="SUPFAM" id="SSF57756">
    <property type="entry name" value="Retrovirus zinc finger-like domains"/>
    <property type="match status" value="1"/>
</dbReference>
<keyword evidence="1" id="KW-0862">Zinc</keyword>
<dbReference type="PANTHER" id="PTHR33710">
    <property type="entry name" value="BNAC02G09200D PROTEIN"/>
    <property type="match status" value="1"/>
</dbReference>
<dbReference type="InterPro" id="IPR036875">
    <property type="entry name" value="Znf_CCHC_sf"/>
</dbReference>
<dbReference type="EMBL" id="CM001883">
    <property type="protein sequence ID" value="EOY10263.1"/>
    <property type="molecule type" value="Genomic_DNA"/>
</dbReference>
<feature type="region of interest" description="Disordered" evidence="2">
    <location>
        <begin position="307"/>
        <end position="331"/>
    </location>
</feature>
<gene>
    <name evidence="4" type="ORF">TCM_025636</name>
</gene>
<dbReference type="PANTHER" id="PTHR33710:SF77">
    <property type="entry name" value="DNASE I-LIKE SUPERFAMILY PROTEIN"/>
    <property type="match status" value="1"/>
</dbReference>
<dbReference type="Proteomes" id="UP000026915">
    <property type="component" value="Chromosome 5"/>
</dbReference>
<dbReference type="GO" id="GO:0008270">
    <property type="term" value="F:zinc ion binding"/>
    <property type="evidence" value="ECO:0007669"/>
    <property type="project" value="UniProtKB-KW"/>
</dbReference>
<reference evidence="4 5" key="1">
    <citation type="journal article" date="2013" name="Genome Biol.">
        <title>The genome sequence of the most widely cultivated cacao type and its use to identify candidate genes regulating pod color.</title>
        <authorList>
            <person name="Motamayor J.C."/>
            <person name="Mockaitis K."/>
            <person name="Schmutz J."/>
            <person name="Haiminen N."/>
            <person name="Iii D.L."/>
            <person name="Cornejo O."/>
            <person name="Findley S.D."/>
            <person name="Zheng P."/>
            <person name="Utro F."/>
            <person name="Royaert S."/>
            <person name="Saski C."/>
            <person name="Jenkins J."/>
            <person name="Podicheti R."/>
            <person name="Zhao M."/>
            <person name="Scheffler B.E."/>
            <person name="Stack J.C."/>
            <person name="Feltus F.A."/>
            <person name="Mustiga G.M."/>
            <person name="Amores F."/>
            <person name="Phillips W."/>
            <person name="Marelli J.P."/>
            <person name="May G.D."/>
            <person name="Shapiro H."/>
            <person name="Ma J."/>
            <person name="Bustamante C.D."/>
            <person name="Schnell R.J."/>
            <person name="Main D."/>
            <person name="Gilbert D."/>
            <person name="Parida L."/>
            <person name="Kuhn D.N."/>
        </authorList>
    </citation>
    <scope>NUCLEOTIDE SEQUENCE [LARGE SCALE GENOMIC DNA]</scope>
    <source>
        <strain evidence="5">cv. Matina 1-6</strain>
    </source>
</reference>
<feature type="compositionally biased region" description="Polar residues" evidence="2">
    <location>
        <begin position="308"/>
        <end position="326"/>
    </location>
</feature>
<evidence type="ECO:0000259" key="3">
    <source>
        <dbReference type="PROSITE" id="PS50158"/>
    </source>
</evidence>
<dbReference type="InParanoid" id="A0A061F040"/>
<keyword evidence="1" id="KW-0479">Metal-binding</keyword>
<proteinExistence type="predicted"/>
<keyword evidence="5" id="KW-1185">Reference proteome</keyword>
<name>A0A061F040_THECC</name>
<feature type="domain" description="CCHC-type" evidence="3">
    <location>
        <begin position="170"/>
        <end position="184"/>
    </location>
</feature>